<dbReference type="Proteomes" id="UP000539175">
    <property type="component" value="Unassembled WGS sequence"/>
</dbReference>
<dbReference type="PROSITE" id="PS52016">
    <property type="entry name" value="TONB_DEPENDENT_REC_3"/>
    <property type="match status" value="1"/>
</dbReference>
<dbReference type="Pfam" id="PF07715">
    <property type="entry name" value="Plug"/>
    <property type="match status" value="1"/>
</dbReference>
<evidence type="ECO:0000313" key="14">
    <source>
        <dbReference type="Proteomes" id="UP000539175"/>
    </source>
</evidence>
<keyword evidence="4 8" id="KW-0812">Transmembrane</keyword>
<protein>
    <submittedName>
        <fullName evidence="13">Iron complex outermembrane receptor protein</fullName>
    </submittedName>
</protein>
<dbReference type="InterPro" id="IPR039426">
    <property type="entry name" value="TonB-dep_rcpt-like"/>
</dbReference>
<evidence type="ECO:0000256" key="7">
    <source>
        <dbReference type="ARBA" id="ARBA00023237"/>
    </source>
</evidence>
<evidence type="ECO:0000256" key="4">
    <source>
        <dbReference type="ARBA" id="ARBA00022692"/>
    </source>
</evidence>
<feature type="chain" id="PRO_5031021693" evidence="10">
    <location>
        <begin position="33"/>
        <end position="808"/>
    </location>
</feature>
<keyword evidence="14" id="KW-1185">Reference proteome</keyword>
<keyword evidence="6 8" id="KW-0472">Membrane</keyword>
<dbReference type="GO" id="GO:0009279">
    <property type="term" value="C:cell outer membrane"/>
    <property type="evidence" value="ECO:0007669"/>
    <property type="project" value="UniProtKB-SubCell"/>
</dbReference>
<keyword evidence="10" id="KW-0732">Signal</keyword>
<organism evidence="13 14">
    <name type="scientific">Nitrospirillum iridis</name>
    <dbReference type="NCBI Taxonomy" id="765888"/>
    <lineage>
        <taxon>Bacteria</taxon>
        <taxon>Pseudomonadati</taxon>
        <taxon>Pseudomonadota</taxon>
        <taxon>Alphaproteobacteria</taxon>
        <taxon>Rhodospirillales</taxon>
        <taxon>Azospirillaceae</taxon>
        <taxon>Nitrospirillum</taxon>
    </lineage>
</organism>
<dbReference type="InterPro" id="IPR037066">
    <property type="entry name" value="Plug_dom_sf"/>
</dbReference>
<evidence type="ECO:0000256" key="9">
    <source>
        <dbReference type="RuleBase" id="RU003357"/>
    </source>
</evidence>
<keyword evidence="3 8" id="KW-1134">Transmembrane beta strand</keyword>
<gene>
    <name evidence="13" type="ORF">FHS74_001333</name>
</gene>
<sequence>MPIAVSHRIRLRLLTGGGLLALAAGLPGAVLAASPASSPAPDAAADVSEIIVTGTRESGKRAQDSLTSIEVLGGEALQATGQTNLLDALRGTLPSFTADQFGGDVGNLVRSARLRGLSPGQTLVLVNGKRRHNSANIYADGGPNGGSNPADLDFIPLDAIDHIEVLRDGAAAQYGSDAIAGVINIILKKDDSGTHVSTLGGITGRGDGGTAQGSVFHGFDLGDGGFVNVTADYRHHDFTNRTGDDPRAPSGTVVKGRIYGDPLSDLVNLGYNAEAPLTPSVTFYSFGTASHRSAESYENWRTGTKIPTLWPNGFFPEETIEEYDVGFTLGARGDNLAGWRWDLSSTYGHDWLNIGVINSGNPNLANVGSGFYNAAYAHQTDFTAGKLVSTQQTTNLDLVREFPLPFFATPLNVAWGLEHRYDAYEVVAGEYASYAAGGSASYAGFTPTDAHTADRNSAAAYIDLSTQVVKNWQVELAGRVEHYDDFGESESGRIISRYDFTPWLALRGAVGNGFRAPTLAQQYFSALNVSPTSASLQLPVNSPGATLLGVQPLKPETSTEYSAGIVLEPAKGLHATLDFYQIEIQNRIINSGALSGALAQQAILANGATLPAGISAANTSVTFYLNGVDTRSQGADLNLDYTTDFGALGSVKWTLAGNYNVTSILKQQAAPKALTGVTILDQTAITSLTSYDPRSKITLGANWRLGAWDVTLRETRWGHSYYVAHDYSSVGDYVARAVSPAFLTDLNVGYRVSEGFRVDVGAQNLFDRYPAKTNPATRWFGINVDTYPQNTPYGFNGGYYYVKLAADF</sequence>
<accession>A0A7X0AVD2</accession>
<keyword evidence="5 9" id="KW-0798">TonB box</keyword>
<dbReference type="SUPFAM" id="SSF56935">
    <property type="entry name" value="Porins"/>
    <property type="match status" value="1"/>
</dbReference>
<evidence type="ECO:0000256" key="3">
    <source>
        <dbReference type="ARBA" id="ARBA00022452"/>
    </source>
</evidence>
<dbReference type="InterPro" id="IPR000531">
    <property type="entry name" value="Beta-barrel_TonB"/>
</dbReference>
<keyword evidence="7 8" id="KW-0998">Cell outer membrane</keyword>
<evidence type="ECO:0000256" key="1">
    <source>
        <dbReference type="ARBA" id="ARBA00004571"/>
    </source>
</evidence>
<evidence type="ECO:0000259" key="11">
    <source>
        <dbReference type="Pfam" id="PF00593"/>
    </source>
</evidence>
<comment type="similarity">
    <text evidence="8 9">Belongs to the TonB-dependent receptor family.</text>
</comment>
<dbReference type="CDD" id="cd01347">
    <property type="entry name" value="ligand_gated_channel"/>
    <property type="match status" value="1"/>
</dbReference>
<feature type="domain" description="TonB-dependent receptor-like beta-barrel" evidence="11">
    <location>
        <begin position="295"/>
        <end position="765"/>
    </location>
</feature>
<name>A0A7X0AVD2_9PROT</name>
<dbReference type="RefSeq" id="WP_184798702.1">
    <property type="nucleotide sequence ID" value="NZ_JACIIZ010000003.1"/>
</dbReference>
<dbReference type="InterPro" id="IPR012910">
    <property type="entry name" value="Plug_dom"/>
</dbReference>
<evidence type="ECO:0000256" key="2">
    <source>
        <dbReference type="ARBA" id="ARBA00022448"/>
    </source>
</evidence>
<evidence type="ECO:0000256" key="8">
    <source>
        <dbReference type="PROSITE-ProRule" id="PRU01360"/>
    </source>
</evidence>
<feature type="signal peptide" evidence="10">
    <location>
        <begin position="1"/>
        <end position="32"/>
    </location>
</feature>
<dbReference type="PANTHER" id="PTHR47234">
    <property type="match status" value="1"/>
</dbReference>
<dbReference type="PANTHER" id="PTHR47234:SF3">
    <property type="entry name" value="SECRETIN_TONB SHORT N-TERMINAL DOMAIN-CONTAINING PROTEIN"/>
    <property type="match status" value="1"/>
</dbReference>
<dbReference type="EMBL" id="JACIIZ010000003">
    <property type="protein sequence ID" value="MBB6250788.1"/>
    <property type="molecule type" value="Genomic_DNA"/>
</dbReference>
<comment type="subcellular location">
    <subcellularLocation>
        <location evidence="1 8">Cell outer membrane</location>
        <topology evidence="1 8">Multi-pass membrane protein</topology>
    </subcellularLocation>
</comment>
<evidence type="ECO:0000256" key="10">
    <source>
        <dbReference type="SAM" id="SignalP"/>
    </source>
</evidence>
<dbReference type="Pfam" id="PF00593">
    <property type="entry name" value="TonB_dep_Rec_b-barrel"/>
    <property type="match status" value="1"/>
</dbReference>
<evidence type="ECO:0000256" key="5">
    <source>
        <dbReference type="ARBA" id="ARBA00023077"/>
    </source>
</evidence>
<dbReference type="Gene3D" id="2.40.170.20">
    <property type="entry name" value="TonB-dependent receptor, beta-barrel domain"/>
    <property type="match status" value="1"/>
</dbReference>
<dbReference type="Gene3D" id="2.170.130.10">
    <property type="entry name" value="TonB-dependent receptor, plug domain"/>
    <property type="match status" value="1"/>
</dbReference>
<feature type="domain" description="TonB-dependent receptor plug" evidence="12">
    <location>
        <begin position="62"/>
        <end position="182"/>
    </location>
</feature>
<comment type="caution">
    <text evidence="13">The sequence shown here is derived from an EMBL/GenBank/DDBJ whole genome shotgun (WGS) entry which is preliminary data.</text>
</comment>
<proteinExistence type="inferred from homology"/>
<keyword evidence="13" id="KW-0675">Receptor</keyword>
<dbReference type="InterPro" id="IPR036942">
    <property type="entry name" value="Beta-barrel_TonB_sf"/>
</dbReference>
<reference evidence="13 14" key="1">
    <citation type="submission" date="2020-08" db="EMBL/GenBank/DDBJ databases">
        <title>Genomic Encyclopedia of Type Strains, Phase IV (KMG-IV): sequencing the most valuable type-strain genomes for metagenomic binning, comparative biology and taxonomic classification.</title>
        <authorList>
            <person name="Goeker M."/>
        </authorList>
    </citation>
    <scope>NUCLEOTIDE SEQUENCE [LARGE SCALE GENOMIC DNA]</scope>
    <source>
        <strain evidence="13 14">DSM 22198</strain>
    </source>
</reference>
<evidence type="ECO:0000313" key="13">
    <source>
        <dbReference type="EMBL" id="MBB6250788.1"/>
    </source>
</evidence>
<evidence type="ECO:0000256" key="6">
    <source>
        <dbReference type="ARBA" id="ARBA00023136"/>
    </source>
</evidence>
<evidence type="ECO:0000259" key="12">
    <source>
        <dbReference type="Pfam" id="PF07715"/>
    </source>
</evidence>
<keyword evidence="2 8" id="KW-0813">Transport</keyword>
<dbReference type="AlphaFoldDB" id="A0A7X0AVD2"/>